<evidence type="ECO:0000256" key="3">
    <source>
        <dbReference type="ARBA" id="ARBA00022490"/>
    </source>
</evidence>
<evidence type="ECO:0000256" key="11">
    <source>
        <dbReference type="SAM" id="MobiDB-lite"/>
    </source>
</evidence>
<dbReference type="InterPro" id="IPR036390">
    <property type="entry name" value="WH_DNA-bd_sf"/>
</dbReference>
<sequence length="421" mass="46335">MSTVLQARPRNFVSTPAVERIARRALRYLQSGYSVHLRGPAGTGKTTLALHLADLLSRPIMLVFGDDEFKTSDLIGNQSGYTRKKVVDNYIHSVVKVEDELRHNWVDSRLTLACREGFTLVYDEFNRSRPEVNNVLLSALEEKLLVLPPSGHRPEYLRVNPHFRAIFTSNPEEYAGVHGTQDALLDRLITIHMPEPDELTQQQILIQKVGIEPADALMIVRLVKAFKSQMGNHSATSLRPSLMIANICHEHGVAMMTEDADFRDVCSDVLLSRVTNELSPATHTLWDLFNELTASADVLGPESNSTDVSPQPEADKPVETKGSKGKSTTKSKAKESAKASEEADEAGDDSASAPELDEIESSILTFLTARESASLSEIESELSLTRFKAVDALRSLVEAGYLQKQNGAGKPAIYGLVPEES</sequence>
<dbReference type="GO" id="GO:0031411">
    <property type="term" value="C:gas vesicle"/>
    <property type="evidence" value="ECO:0007669"/>
    <property type="project" value="UniProtKB-SubCell"/>
</dbReference>
<dbReference type="EMBL" id="JTHE02000003">
    <property type="protein sequence ID" value="NEV67954.1"/>
    <property type="molecule type" value="Genomic_DNA"/>
</dbReference>
<evidence type="ECO:0000259" key="12">
    <source>
        <dbReference type="SMART" id="SM00382"/>
    </source>
</evidence>
<comment type="catalytic activity">
    <reaction evidence="10">
        <text>ATP + H2O = ADP + phosphate + H(+)</text>
        <dbReference type="Rhea" id="RHEA:13065"/>
        <dbReference type="ChEBI" id="CHEBI:15377"/>
        <dbReference type="ChEBI" id="CHEBI:15378"/>
        <dbReference type="ChEBI" id="CHEBI:30616"/>
        <dbReference type="ChEBI" id="CHEBI:43474"/>
        <dbReference type="ChEBI" id="CHEBI:456216"/>
    </reaction>
</comment>
<comment type="similarity">
    <text evidence="2">Belongs to the CbbQ/NirQ/NorQ/GpvN family.</text>
</comment>
<evidence type="ECO:0000256" key="5">
    <source>
        <dbReference type="ARBA" id="ARBA00022801"/>
    </source>
</evidence>
<dbReference type="GO" id="GO:0005737">
    <property type="term" value="C:cytoplasm"/>
    <property type="evidence" value="ECO:0007669"/>
    <property type="project" value="UniProtKB-SubCell"/>
</dbReference>
<keyword evidence="5" id="KW-0378">Hydrolase</keyword>
<dbReference type="NCBIfam" id="TIGR02640">
    <property type="entry name" value="gas_vesic_GvpN"/>
    <property type="match status" value="1"/>
</dbReference>
<feature type="compositionally biased region" description="Basic and acidic residues" evidence="11">
    <location>
        <begin position="313"/>
        <end position="322"/>
    </location>
</feature>
<dbReference type="GO" id="GO:0016887">
    <property type="term" value="F:ATP hydrolysis activity"/>
    <property type="evidence" value="ECO:0007669"/>
    <property type="project" value="InterPro"/>
</dbReference>
<reference evidence="13" key="3">
    <citation type="submission" date="2020-02" db="EMBL/GenBank/DDBJ databases">
        <authorList>
            <person name="Sarangi A.N."/>
            <person name="Ghosh S."/>
            <person name="Mukherjee M."/>
            <person name="Tripathy S."/>
        </authorList>
    </citation>
    <scope>NUCLEOTIDE SEQUENCE</scope>
    <source>
        <strain evidence="13">BDU141951</strain>
    </source>
</reference>
<dbReference type="PANTHER" id="PTHR48103:SF2">
    <property type="entry name" value="MIDASIN"/>
    <property type="match status" value="1"/>
</dbReference>
<keyword evidence="4" id="KW-0547">Nucleotide-binding</keyword>
<evidence type="ECO:0000256" key="9">
    <source>
        <dbReference type="ARBA" id="ARBA00035108"/>
    </source>
</evidence>
<dbReference type="InterPro" id="IPR027417">
    <property type="entry name" value="P-loop_NTPase"/>
</dbReference>
<reference evidence="13" key="1">
    <citation type="submission" date="2014-11" db="EMBL/GenBank/DDBJ databases">
        <authorList>
            <person name="Malar M.C."/>
            <person name="Sen D."/>
            <person name="Tripathy S."/>
        </authorList>
    </citation>
    <scope>NUCLEOTIDE SEQUENCE</scope>
    <source>
        <strain evidence="13">BDU141951</strain>
    </source>
</reference>
<evidence type="ECO:0000256" key="8">
    <source>
        <dbReference type="ARBA" id="ARBA00023125"/>
    </source>
</evidence>
<dbReference type="Gene3D" id="3.40.50.300">
    <property type="entry name" value="P-loop containing nucleotide triphosphate hydrolases"/>
    <property type="match status" value="1"/>
</dbReference>
<reference evidence="13" key="2">
    <citation type="journal article" date="2015" name="Genome Announc.">
        <title>Draft Genome Sequence of Filamentous Marine Cyanobacterium Lyngbya confervoides Strain BDU141951.</title>
        <authorList>
            <person name="Chandrababunaidu M.M."/>
            <person name="Sen D."/>
            <person name="Tripathy S."/>
        </authorList>
    </citation>
    <scope>NUCLEOTIDE SEQUENCE</scope>
    <source>
        <strain evidence="13">BDU141951</strain>
    </source>
</reference>
<evidence type="ECO:0000313" key="13">
    <source>
        <dbReference type="EMBL" id="NEV67954.1"/>
    </source>
</evidence>
<feature type="domain" description="AAA+ ATPase" evidence="12">
    <location>
        <begin position="31"/>
        <end position="199"/>
    </location>
</feature>
<keyword evidence="7" id="KW-0304">Gas vesicle</keyword>
<gene>
    <name evidence="13" type="primary">gvpN</name>
    <name evidence="13" type="ORF">QQ91_012605</name>
</gene>
<keyword evidence="8" id="KW-0238">DNA-binding</keyword>
<dbReference type="SUPFAM" id="SSF46785">
    <property type="entry name" value="Winged helix' DNA-binding domain"/>
    <property type="match status" value="1"/>
</dbReference>
<dbReference type="SMART" id="SM00382">
    <property type="entry name" value="AAA"/>
    <property type="match status" value="1"/>
</dbReference>
<protein>
    <submittedName>
        <fullName evidence="13">Gas vesicle protein GvpN</fullName>
    </submittedName>
</protein>
<dbReference type="AlphaFoldDB" id="A0A0C1Y6V2"/>
<dbReference type="PANTHER" id="PTHR48103">
    <property type="entry name" value="MIDASIN-RELATED"/>
    <property type="match status" value="1"/>
</dbReference>
<keyword evidence="3" id="KW-0963">Cytoplasm</keyword>
<dbReference type="Pfam" id="PF07728">
    <property type="entry name" value="AAA_5"/>
    <property type="match status" value="1"/>
</dbReference>
<comment type="caution">
    <text evidence="13">The sequence shown here is derived from an EMBL/GenBank/DDBJ whole genome shotgun (WGS) entry which is preliminary data.</text>
</comment>
<organism evidence="13">
    <name type="scientific">Lyngbya confervoides BDU141951</name>
    <dbReference type="NCBI Taxonomy" id="1574623"/>
    <lineage>
        <taxon>Bacteria</taxon>
        <taxon>Bacillati</taxon>
        <taxon>Cyanobacteriota</taxon>
        <taxon>Cyanophyceae</taxon>
        <taxon>Oscillatoriophycideae</taxon>
        <taxon>Oscillatoriales</taxon>
        <taxon>Microcoleaceae</taxon>
        <taxon>Lyngbya</taxon>
    </lineage>
</organism>
<feature type="region of interest" description="Disordered" evidence="11">
    <location>
        <begin position="299"/>
        <end position="356"/>
    </location>
</feature>
<evidence type="ECO:0000256" key="6">
    <source>
        <dbReference type="ARBA" id="ARBA00022840"/>
    </source>
</evidence>
<comment type="subcellular location">
    <subcellularLocation>
        <location evidence="1">Cytoplasm</location>
    </subcellularLocation>
    <subcellularLocation>
        <location evidence="9">Gas vesicle</location>
    </subcellularLocation>
</comment>
<evidence type="ECO:0000256" key="1">
    <source>
        <dbReference type="ARBA" id="ARBA00004496"/>
    </source>
</evidence>
<feature type="compositionally biased region" description="Basic and acidic residues" evidence="11">
    <location>
        <begin position="332"/>
        <end position="341"/>
    </location>
</feature>
<evidence type="ECO:0000256" key="10">
    <source>
        <dbReference type="ARBA" id="ARBA00049360"/>
    </source>
</evidence>
<dbReference type="GO" id="GO:0003677">
    <property type="term" value="F:DNA binding"/>
    <property type="evidence" value="ECO:0007669"/>
    <property type="project" value="UniProtKB-KW"/>
</dbReference>
<evidence type="ECO:0000256" key="4">
    <source>
        <dbReference type="ARBA" id="ARBA00022741"/>
    </source>
</evidence>
<dbReference type="InterPro" id="IPR013462">
    <property type="entry name" value="Gas-vesicle_GvpN"/>
</dbReference>
<evidence type="ECO:0000256" key="2">
    <source>
        <dbReference type="ARBA" id="ARBA00009417"/>
    </source>
</evidence>
<evidence type="ECO:0000256" key="7">
    <source>
        <dbReference type="ARBA" id="ARBA00022987"/>
    </source>
</evidence>
<accession>A0A0C1Y6V2</accession>
<keyword evidence="6" id="KW-0067">ATP-binding</keyword>
<dbReference type="InterPro" id="IPR011704">
    <property type="entry name" value="ATPase_dyneun-rel_AAA"/>
</dbReference>
<proteinExistence type="inferred from homology"/>
<dbReference type="SUPFAM" id="SSF52540">
    <property type="entry name" value="P-loop containing nucleoside triphosphate hydrolases"/>
    <property type="match status" value="1"/>
</dbReference>
<dbReference type="GO" id="GO:0031412">
    <property type="term" value="P:gas vesicle organization"/>
    <property type="evidence" value="ECO:0007669"/>
    <property type="project" value="InterPro"/>
</dbReference>
<dbReference type="GO" id="GO:0005524">
    <property type="term" value="F:ATP binding"/>
    <property type="evidence" value="ECO:0007669"/>
    <property type="project" value="UniProtKB-KW"/>
</dbReference>
<dbReference type="InterPro" id="IPR003593">
    <property type="entry name" value="AAA+_ATPase"/>
</dbReference>
<name>A0A0C1Y6V2_9CYAN</name>
<dbReference type="GO" id="GO:0030687">
    <property type="term" value="C:preribosome, large subunit precursor"/>
    <property type="evidence" value="ECO:0007669"/>
    <property type="project" value="TreeGrafter"/>
</dbReference>
<dbReference type="CDD" id="cd00009">
    <property type="entry name" value="AAA"/>
    <property type="match status" value="1"/>
</dbReference>
<dbReference type="GO" id="GO:0000027">
    <property type="term" value="P:ribosomal large subunit assembly"/>
    <property type="evidence" value="ECO:0007669"/>
    <property type="project" value="TreeGrafter"/>
</dbReference>